<evidence type="ECO:0000256" key="1">
    <source>
        <dbReference type="SAM" id="MobiDB-lite"/>
    </source>
</evidence>
<name>A0A7X1M7J7_9ACTN</name>
<keyword evidence="3" id="KW-1185">Reference proteome</keyword>
<dbReference type="Proteomes" id="UP000584670">
    <property type="component" value="Unassembled WGS sequence"/>
</dbReference>
<dbReference type="EMBL" id="JACMSF010000005">
    <property type="protein sequence ID" value="MBC2901179.1"/>
    <property type="molecule type" value="Genomic_DNA"/>
</dbReference>
<feature type="region of interest" description="Disordered" evidence="1">
    <location>
        <begin position="381"/>
        <end position="406"/>
    </location>
</feature>
<sequence length="406" mass="42701">MSRLSRAKKREQGEERAVDPTASTAAPIEVRVPATGAGGASVGGVPVSAVPGEEIQQTVLNHLHRIALATGNPVRATIQDDRIGYAVPLQVNLDGSSALTGEPVDTAPRAALPEEEPRPTRDRPTHLLRPVTDPAPTFPLRAVQDPAPGTVAPPVGEFGPPPVMDAPPTPVDAPPNPIDAPPNPIDVRPTPADAQSIPADARPAPAAAQPPRKATPDPAFDPALDPALDPTPKPPTPPRGFDAVAEAVLGDEPPTATFLAEPVTRINEAVRAGRTQEAAELARRTVAQASQSLGPEHPEVLQLRELTAYIAYLAGDPAHAFALSLDLARIHHRAQDAEAAYGNVLSAATAWRAVRDPEQGLRLGHDLIALWAALTAQDGPAAEDAEKLESARTRMGRLTERVRRQP</sequence>
<feature type="compositionally biased region" description="Basic and acidic residues" evidence="1">
    <location>
        <begin position="384"/>
        <end position="406"/>
    </location>
</feature>
<evidence type="ECO:0000313" key="2">
    <source>
        <dbReference type="EMBL" id="MBC2901179.1"/>
    </source>
</evidence>
<dbReference type="RefSeq" id="WP_186281083.1">
    <property type="nucleotide sequence ID" value="NZ_JACMSF010000005.1"/>
</dbReference>
<protein>
    <submittedName>
        <fullName evidence="2">Tetratricopeptide repeat protein</fullName>
    </submittedName>
</protein>
<feature type="compositionally biased region" description="Pro residues" evidence="1">
    <location>
        <begin position="229"/>
        <end position="238"/>
    </location>
</feature>
<proteinExistence type="predicted"/>
<reference evidence="2 3" key="1">
    <citation type="submission" date="2020-08" db="EMBL/GenBank/DDBJ databases">
        <title>Streptomyces sp. PSKA01 genome sequencing and assembly.</title>
        <authorList>
            <person name="Mandal S."/>
            <person name="Maiti P.K."/>
            <person name="Das P."/>
        </authorList>
    </citation>
    <scope>NUCLEOTIDE SEQUENCE [LARGE SCALE GENOMIC DNA]</scope>
    <source>
        <strain evidence="2 3">PSKA01</strain>
    </source>
</reference>
<feature type="region of interest" description="Disordered" evidence="1">
    <location>
        <begin position="95"/>
        <end position="238"/>
    </location>
</feature>
<feature type="compositionally biased region" description="Low complexity" evidence="1">
    <location>
        <begin position="198"/>
        <end position="228"/>
    </location>
</feature>
<gene>
    <name evidence="2" type="ORF">H4N64_06095</name>
</gene>
<dbReference type="AlphaFoldDB" id="A0A7X1M7J7"/>
<organism evidence="2 3">
    <name type="scientific">Streptomyces cupreus</name>
    <dbReference type="NCBI Taxonomy" id="2759956"/>
    <lineage>
        <taxon>Bacteria</taxon>
        <taxon>Bacillati</taxon>
        <taxon>Actinomycetota</taxon>
        <taxon>Actinomycetes</taxon>
        <taxon>Kitasatosporales</taxon>
        <taxon>Streptomycetaceae</taxon>
        <taxon>Streptomyces</taxon>
    </lineage>
</organism>
<feature type="compositionally biased region" description="Pro residues" evidence="1">
    <location>
        <begin position="159"/>
        <end position="184"/>
    </location>
</feature>
<accession>A0A7X1M7J7</accession>
<comment type="caution">
    <text evidence="2">The sequence shown here is derived from an EMBL/GenBank/DDBJ whole genome shotgun (WGS) entry which is preliminary data.</text>
</comment>
<feature type="compositionally biased region" description="Basic and acidic residues" evidence="1">
    <location>
        <begin position="115"/>
        <end position="125"/>
    </location>
</feature>
<evidence type="ECO:0000313" key="3">
    <source>
        <dbReference type="Proteomes" id="UP000584670"/>
    </source>
</evidence>
<feature type="region of interest" description="Disordered" evidence="1">
    <location>
        <begin position="1"/>
        <end position="29"/>
    </location>
</feature>